<dbReference type="AlphaFoldDB" id="A0A1I7VUR5"/>
<sequence>MSFFSRDTFDRSISKSREKERRSTISHARSSAPFSTDSEVEQTKKNKLLEQHQDMEIPIHEESEVAKVARQETLEYCRDKLIIKPKKMPHDQKQRKISEGVTKQRSDYPTMEDICSDWESYDEAEQMTKQPETKACHELTKPLLLQQQNQKQKEQSQLQQQQPLQYHQSVYYNQHYQTIQNHGKIQQRQLPKKSHLVSHKNESIRKHQSKMMSNPCLKPNK</sequence>
<feature type="compositionally biased region" description="Basic and acidic residues" evidence="1">
    <location>
        <begin position="41"/>
        <end position="64"/>
    </location>
</feature>
<dbReference type="GeneID" id="9938386"/>
<dbReference type="OrthoDB" id="5877771at2759"/>
<protein>
    <submittedName>
        <fullName evidence="2 4">Uncharacterized protein</fullName>
    </submittedName>
</protein>
<evidence type="ECO:0000313" key="4">
    <source>
        <dbReference type="WBParaSite" id="EN70_6516"/>
    </source>
</evidence>
<reference evidence="2 3" key="1">
    <citation type="submission" date="2012-04" db="EMBL/GenBank/DDBJ databases">
        <title>The Genome Sequence of Loa loa.</title>
        <authorList>
            <consortium name="The Broad Institute Genome Sequencing Platform"/>
            <consortium name="Broad Institute Genome Sequencing Center for Infectious Disease"/>
            <person name="Nutman T.B."/>
            <person name="Fink D.L."/>
            <person name="Russ C."/>
            <person name="Young S."/>
            <person name="Zeng Q."/>
            <person name="Gargeya S."/>
            <person name="Alvarado L."/>
            <person name="Berlin A."/>
            <person name="Chapman S.B."/>
            <person name="Chen Z."/>
            <person name="Freedman E."/>
            <person name="Gellesch M."/>
            <person name="Goldberg J."/>
            <person name="Griggs A."/>
            <person name="Gujja S."/>
            <person name="Heilman E.R."/>
            <person name="Heiman D."/>
            <person name="Howarth C."/>
            <person name="Mehta T."/>
            <person name="Neiman D."/>
            <person name="Pearson M."/>
            <person name="Roberts A."/>
            <person name="Saif S."/>
            <person name="Shea T."/>
            <person name="Shenoy N."/>
            <person name="Sisk P."/>
            <person name="Stolte C."/>
            <person name="Sykes S."/>
            <person name="White J."/>
            <person name="Yandava C."/>
            <person name="Haas B."/>
            <person name="Henn M.R."/>
            <person name="Nusbaum C."/>
            <person name="Birren B."/>
        </authorList>
    </citation>
    <scope>NUCLEOTIDE SEQUENCE [LARGE SCALE GENOMIC DNA]</scope>
</reference>
<feature type="region of interest" description="Disordered" evidence="1">
    <location>
        <begin position="1"/>
        <end position="64"/>
    </location>
</feature>
<dbReference type="KEGG" id="loa:LOAG_01016"/>
<reference evidence="4" key="2">
    <citation type="submission" date="2016-11" db="UniProtKB">
        <authorList>
            <consortium name="WormBaseParasite"/>
        </authorList>
    </citation>
    <scope>IDENTIFICATION</scope>
</reference>
<evidence type="ECO:0000313" key="3">
    <source>
        <dbReference type="Proteomes" id="UP000095285"/>
    </source>
</evidence>
<evidence type="ECO:0000313" key="2">
    <source>
        <dbReference type="EMBL" id="EFO27468.1"/>
    </source>
</evidence>
<accession>A0A1I7VUR5</accession>
<keyword evidence="3" id="KW-1185">Reference proteome</keyword>
<dbReference type="Proteomes" id="UP000095285">
    <property type="component" value="Unassembled WGS sequence"/>
</dbReference>
<dbReference type="RefSeq" id="XP_003136604.1">
    <property type="nucleotide sequence ID" value="XM_003136556.1"/>
</dbReference>
<name>A0A1I7VUR5_LOALO</name>
<gene>
    <name evidence="2 4" type="ORF">LOAG_01016</name>
</gene>
<accession>A0A1S0U9V7</accession>
<feature type="compositionally biased region" description="Basic and acidic residues" evidence="1">
    <location>
        <begin position="7"/>
        <end position="23"/>
    </location>
</feature>
<dbReference type="InParanoid" id="A0A1I7VUR5"/>
<dbReference type="CTD" id="9938386"/>
<dbReference type="WBParaSite" id="EN70_6516">
    <property type="protein sequence ID" value="EN70_6516"/>
    <property type="gene ID" value="EN70_6516"/>
</dbReference>
<organism evidence="3 4">
    <name type="scientific">Loa loa</name>
    <name type="common">Eye worm</name>
    <name type="synonym">Filaria loa</name>
    <dbReference type="NCBI Taxonomy" id="7209"/>
    <lineage>
        <taxon>Eukaryota</taxon>
        <taxon>Metazoa</taxon>
        <taxon>Ecdysozoa</taxon>
        <taxon>Nematoda</taxon>
        <taxon>Chromadorea</taxon>
        <taxon>Rhabditida</taxon>
        <taxon>Spirurina</taxon>
        <taxon>Spiruromorpha</taxon>
        <taxon>Filarioidea</taxon>
        <taxon>Onchocercidae</taxon>
        <taxon>Loa</taxon>
    </lineage>
</organism>
<proteinExistence type="predicted"/>
<feature type="compositionally biased region" description="Polar residues" evidence="1">
    <location>
        <begin position="27"/>
        <end position="37"/>
    </location>
</feature>
<evidence type="ECO:0000256" key="1">
    <source>
        <dbReference type="SAM" id="MobiDB-lite"/>
    </source>
</evidence>
<dbReference type="EMBL" id="JH712105">
    <property type="protein sequence ID" value="EFO27468.1"/>
    <property type="molecule type" value="Genomic_DNA"/>
</dbReference>
<feature type="region of interest" description="Disordered" evidence="1">
    <location>
        <begin position="182"/>
        <end position="221"/>
    </location>
</feature>